<dbReference type="PROSITE" id="PS50171">
    <property type="entry name" value="ZF_MATRIN"/>
    <property type="match status" value="1"/>
</dbReference>
<dbReference type="Gene3D" id="3.30.160.60">
    <property type="entry name" value="Classic Zinc Finger"/>
    <property type="match status" value="1"/>
</dbReference>
<proteinExistence type="inferred from homology"/>
<keyword evidence="3 9" id="KW-0863">Zinc-finger</keyword>
<evidence type="ECO:0000256" key="7">
    <source>
        <dbReference type="ARBA" id="ARBA00023274"/>
    </source>
</evidence>
<evidence type="ECO:0000313" key="12">
    <source>
        <dbReference type="Ensembl" id="ENSOMEP00000028769.1"/>
    </source>
</evidence>
<name>A0A3B3DH11_ORYME</name>
<reference evidence="12" key="2">
    <citation type="submission" date="2025-09" db="UniProtKB">
        <authorList>
            <consortium name="Ensembl"/>
        </authorList>
    </citation>
    <scope>IDENTIFICATION</scope>
</reference>
<comment type="subcellular location">
    <subcellularLocation>
        <location evidence="1 9">Nucleus</location>
    </subcellularLocation>
</comment>
<dbReference type="SUPFAM" id="SSF57667">
    <property type="entry name" value="beta-beta-alpha zinc fingers"/>
    <property type="match status" value="1"/>
</dbReference>
<dbReference type="Ensembl" id="ENSOMET00000017618.1">
    <property type="protein sequence ID" value="ENSOMEP00000028769.1"/>
    <property type="gene ID" value="ENSOMEG00000012014.1"/>
</dbReference>
<dbReference type="InterPro" id="IPR000690">
    <property type="entry name" value="Matrin/U1-C_Znf_C2H2"/>
</dbReference>
<dbReference type="GO" id="GO:0000395">
    <property type="term" value="P:mRNA 5'-splice site recognition"/>
    <property type="evidence" value="ECO:0007669"/>
    <property type="project" value="UniProtKB-UniRule"/>
</dbReference>
<evidence type="ECO:0000256" key="1">
    <source>
        <dbReference type="ARBA" id="ARBA00004123"/>
    </source>
</evidence>
<dbReference type="GeneTree" id="ENSGT00730000110997"/>
<gene>
    <name evidence="9" type="primary">SNRPC</name>
</gene>
<accession>A0A3B3DH11</accession>
<comment type="function">
    <text evidence="9">Component of the spliceosomal U1 snRNP, which is essential for recognition of the pre-mRNA 5' splice-site and the subsequent assembly of the spliceosome. SNRPC/U1-C is directly involved in initial 5' splice-site recognition for both constitutive and regulated alternative splicing. The interaction with the 5' splice-site seems to precede base-pairing between the pre-mRNA and the U1 snRNA. Stimulates commitment or early (E) complex formation by stabilizing the base pairing of the 5' end of the U1 snRNA and the 5' splice-site region.</text>
</comment>
<evidence type="ECO:0000256" key="8">
    <source>
        <dbReference type="ARBA" id="ARBA00046357"/>
    </source>
</evidence>
<evidence type="ECO:0000256" key="9">
    <source>
        <dbReference type="HAMAP-Rule" id="MF_03153"/>
    </source>
</evidence>
<dbReference type="GO" id="GO:0030627">
    <property type="term" value="F:pre-mRNA 5'-splice site binding"/>
    <property type="evidence" value="ECO:0007669"/>
    <property type="project" value="InterPro"/>
</dbReference>
<comment type="subunit">
    <text evidence="8">Component of the U1 snRNP. The U1 snRNP is composed of the U1 snRNA and the 7 core Sm proteins SNRPB, SNRPD1, SNRPD2, SNRPD3, SNRPE, SNRPF and SNRPG that assemble in a heptameric protein ring on the Sm site of the small nuclear RNA to form the core snRNP, and at least 3 U1 snRNP-specific proteins SNRNP70/U1-70K, SNRPA/U1-A and SNRPC/U1-C. SNRPC/U1-C interacts with U1 snRNA and the 5' splice-site region of the pre-mRNA. Interacts (via N-terminus) with TIA1 (via C-terminus); thereby promoting spliceosomal U1 snRNP recruitment to 5' splice sites.</text>
</comment>
<evidence type="ECO:0000256" key="2">
    <source>
        <dbReference type="ARBA" id="ARBA00022723"/>
    </source>
</evidence>
<keyword evidence="5 9" id="KW-0694">RNA-binding</keyword>
<keyword evidence="6 9" id="KW-0539">Nucleus</keyword>
<dbReference type="GO" id="GO:0030619">
    <property type="term" value="F:U1 snRNA binding"/>
    <property type="evidence" value="ECO:0007669"/>
    <property type="project" value="UniProtKB-UniRule"/>
</dbReference>
<keyword evidence="7 9" id="KW-0687">Ribonucleoprotein</keyword>
<organism evidence="12 13">
    <name type="scientific">Oryzias melastigma</name>
    <name type="common">Marine medaka</name>
    <dbReference type="NCBI Taxonomy" id="30732"/>
    <lineage>
        <taxon>Eukaryota</taxon>
        <taxon>Metazoa</taxon>
        <taxon>Chordata</taxon>
        <taxon>Craniata</taxon>
        <taxon>Vertebrata</taxon>
        <taxon>Euteleostomi</taxon>
        <taxon>Actinopterygii</taxon>
        <taxon>Neopterygii</taxon>
        <taxon>Teleostei</taxon>
        <taxon>Neoteleostei</taxon>
        <taxon>Acanthomorphata</taxon>
        <taxon>Ovalentaria</taxon>
        <taxon>Atherinomorphae</taxon>
        <taxon>Beloniformes</taxon>
        <taxon>Adrianichthyidae</taxon>
        <taxon>Oryziinae</taxon>
        <taxon>Oryzias</taxon>
    </lineage>
</organism>
<dbReference type="InterPro" id="IPR003604">
    <property type="entry name" value="Matrin/U1-like-C_Znf_C2H2"/>
</dbReference>
<dbReference type="Proteomes" id="UP000261560">
    <property type="component" value="Unplaced"/>
</dbReference>
<evidence type="ECO:0000259" key="11">
    <source>
        <dbReference type="PROSITE" id="PS50171"/>
    </source>
</evidence>
<dbReference type="FunFam" id="3.30.160.60:FF:000059">
    <property type="entry name" value="U1 small nuclear ribonucleoprotein C"/>
    <property type="match status" value="1"/>
</dbReference>
<reference evidence="12" key="1">
    <citation type="submission" date="2025-08" db="UniProtKB">
        <authorList>
            <consortium name="Ensembl"/>
        </authorList>
    </citation>
    <scope>IDENTIFICATION</scope>
</reference>
<comment type="similarity">
    <text evidence="9">Belongs to the U1 small nuclear ribonucleoprotein C family.</text>
</comment>
<dbReference type="SMART" id="SM00451">
    <property type="entry name" value="ZnF_U1"/>
    <property type="match status" value="1"/>
</dbReference>
<evidence type="ECO:0000256" key="10">
    <source>
        <dbReference type="SAM" id="MobiDB-lite"/>
    </source>
</evidence>
<comment type="subunit">
    <text evidence="9">U1 snRNP is composed of the 7 core Sm proteins SNRPB, SNRPD1, SNRPD2, SNRPD3, SNRPE, SNRPF and SNRPG that assemble in a heptameric protein ring on the Sm site of the small nuclear RNA to form the core snRNP, and at least 3 U1 snRNP-specific proteins SNRNP70/U1-70K, SNRPA/U1-A and SNRPC/U1-C. SNRPC/U1-C interacts with U1 snRNA and the 5' splice-site region of the pre-mRNA.</text>
</comment>
<dbReference type="InterPro" id="IPR017340">
    <property type="entry name" value="U1_snRNP-C"/>
</dbReference>
<sequence>MPKFYCDYCDTYLTHDSPSVRKTHCSGRKHKENVKDYYQKWMEEQAQSLIDKTTAAFQQGKIPPTPFPGGPPPAGPPRPGMLPTPPMGGPPMMPMMGPPPHGMMPGGPGQLINVRTIRDDRRGSHKAIPCSPRPHQQGCAAWRLKKGRRLINCLCQARLTD</sequence>
<dbReference type="GO" id="GO:0003729">
    <property type="term" value="F:mRNA binding"/>
    <property type="evidence" value="ECO:0007669"/>
    <property type="project" value="UniProtKB-UniRule"/>
</dbReference>
<evidence type="ECO:0000313" key="13">
    <source>
        <dbReference type="Proteomes" id="UP000261560"/>
    </source>
</evidence>
<dbReference type="AlphaFoldDB" id="A0A3B3DH11"/>
<dbReference type="Pfam" id="PF06220">
    <property type="entry name" value="zf-U1"/>
    <property type="match status" value="1"/>
</dbReference>
<dbReference type="GO" id="GO:0000387">
    <property type="term" value="P:spliceosomal snRNP assembly"/>
    <property type="evidence" value="ECO:0007669"/>
    <property type="project" value="UniProtKB-UniRule"/>
</dbReference>
<keyword evidence="13" id="KW-1185">Reference proteome</keyword>
<dbReference type="InterPro" id="IPR013085">
    <property type="entry name" value="U1-CZ_Znf_C2H2"/>
</dbReference>
<feature type="region of interest" description="Disordered" evidence="10">
    <location>
        <begin position="59"/>
        <end position="89"/>
    </location>
</feature>
<feature type="compositionally biased region" description="Pro residues" evidence="10">
    <location>
        <begin position="63"/>
        <end position="89"/>
    </location>
</feature>
<feature type="domain" description="Matrin-type" evidence="11">
    <location>
        <begin position="4"/>
        <end position="36"/>
    </location>
</feature>
<dbReference type="PANTHER" id="PTHR31148:SF1">
    <property type="entry name" value="U1 SMALL NUCLEAR RIBONUCLEOPROTEIN C"/>
    <property type="match status" value="1"/>
</dbReference>
<dbReference type="GO" id="GO:0071004">
    <property type="term" value="C:U2-type prespliceosome"/>
    <property type="evidence" value="ECO:0007669"/>
    <property type="project" value="UniProtKB-UniRule"/>
</dbReference>
<dbReference type="GO" id="GO:0005685">
    <property type="term" value="C:U1 snRNP"/>
    <property type="evidence" value="ECO:0007669"/>
    <property type="project" value="UniProtKB-UniRule"/>
</dbReference>
<dbReference type="HAMAP" id="MF_03153">
    <property type="entry name" value="U1_C"/>
    <property type="match status" value="1"/>
</dbReference>
<dbReference type="GO" id="GO:0008270">
    <property type="term" value="F:zinc ion binding"/>
    <property type="evidence" value="ECO:0007669"/>
    <property type="project" value="UniProtKB-UniRule"/>
</dbReference>
<evidence type="ECO:0000256" key="3">
    <source>
        <dbReference type="ARBA" id="ARBA00022771"/>
    </source>
</evidence>
<protein>
    <recommendedName>
        <fullName evidence="9">U1 small nuclear ribonucleoprotein C</fullName>
        <shortName evidence="9">U1 snRNP C</shortName>
        <shortName evidence="9">U1-C</shortName>
        <shortName evidence="9">U1C</shortName>
    </recommendedName>
</protein>
<dbReference type="InterPro" id="IPR036236">
    <property type="entry name" value="Znf_C2H2_sf"/>
</dbReference>
<dbReference type="GO" id="GO:0000243">
    <property type="term" value="C:commitment complex"/>
    <property type="evidence" value="ECO:0007669"/>
    <property type="project" value="UniProtKB-UniRule"/>
</dbReference>
<evidence type="ECO:0000256" key="5">
    <source>
        <dbReference type="ARBA" id="ARBA00022884"/>
    </source>
</evidence>
<keyword evidence="4 9" id="KW-0862">Zinc</keyword>
<keyword evidence="2 9" id="KW-0479">Metal-binding</keyword>
<evidence type="ECO:0000256" key="4">
    <source>
        <dbReference type="ARBA" id="ARBA00022833"/>
    </source>
</evidence>
<dbReference type="PANTHER" id="PTHR31148">
    <property type="entry name" value="U1 SMALL NUCLEAR RIBONUCLEOPROTEIN C"/>
    <property type="match status" value="1"/>
</dbReference>
<evidence type="ECO:0000256" key="6">
    <source>
        <dbReference type="ARBA" id="ARBA00023242"/>
    </source>
</evidence>